<dbReference type="Proteomes" id="UP000594463">
    <property type="component" value="Chromosome"/>
</dbReference>
<evidence type="ECO:0000256" key="1">
    <source>
        <dbReference type="SAM" id="SignalP"/>
    </source>
</evidence>
<dbReference type="RefSeq" id="WP_218111897.1">
    <property type="nucleotide sequence ID" value="NZ_CP065383.1"/>
</dbReference>
<sequence>MKKISVLILAICVLVFSLSSLVFAQEEQELLQSAMNSIEASDFILAQKTLDQLQFILWNKSPMIIENATFTEGETHAYGVFNKRVSNVFGLDETIYVYAEPKYFTLTKQDEQYVIFLILDFNLYDKAGNLLISREAFSQYQYSTKKTVREIFVDLYFNLKIDPGEYQLEVVFHDQSSDKTASFKLPFQKQQKS</sequence>
<evidence type="ECO:0000313" key="2">
    <source>
        <dbReference type="EMBL" id="QPM69422.1"/>
    </source>
</evidence>
<proteinExistence type="predicted"/>
<dbReference type="KEGG" id="alam:RT761_02655"/>
<name>A0A7T1F406_ATRLM</name>
<keyword evidence="3" id="KW-1185">Reference proteome</keyword>
<organism evidence="2 3">
    <name type="scientific">Atribacter laminatus</name>
    <dbReference type="NCBI Taxonomy" id="2847778"/>
    <lineage>
        <taxon>Bacteria</taxon>
        <taxon>Pseudomonadati</taxon>
        <taxon>Atribacterota</taxon>
        <taxon>Atribacteria</taxon>
        <taxon>Atribacterales</taxon>
        <taxon>Atribacteraceae</taxon>
        <taxon>Atribacter</taxon>
    </lineage>
</organism>
<gene>
    <name evidence="2" type="ORF">RT761_02655</name>
</gene>
<protein>
    <submittedName>
        <fullName evidence="2">Uncharacterized protein</fullName>
    </submittedName>
</protein>
<keyword evidence="1" id="KW-0732">Signal</keyword>
<reference evidence="2 3" key="1">
    <citation type="journal article" date="2021" name="Nat. Commun.">
        <title>Isolation of a member of the candidate phylum Atribacteria reveals a unique cell membrane structure.</title>
        <authorList>
            <person name="Taiki K."/>
            <person name="Nobu M.K."/>
            <person name="Kusada H."/>
            <person name="Meng X.-Y."/>
            <person name="Hosoki N."/>
            <person name="Uematsu K."/>
            <person name="Yoshioka H."/>
            <person name="Kamagata Y."/>
            <person name="Tamaki H."/>
        </authorList>
    </citation>
    <scope>NUCLEOTIDE SEQUENCE [LARGE SCALE GENOMIC DNA]</scope>
    <source>
        <strain evidence="2 3">RT761</strain>
    </source>
</reference>
<dbReference type="AlphaFoldDB" id="A0A7T1F406"/>
<feature type="signal peptide" evidence="1">
    <location>
        <begin position="1"/>
        <end position="24"/>
    </location>
</feature>
<feature type="chain" id="PRO_5030884325" evidence="1">
    <location>
        <begin position="25"/>
        <end position="193"/>
    </location>
</feature>
<accession>A0A7T1F406</accession>
<evidence type="ECO:0000313" key="3">
    <source>
        <dbReference type="Proteomes" id="UP000594463"/>
    </source>
</evidence>
<dbReference type="EMBL" id="CP065383">
    <property type="protein sequence ID" value="QPM69422.1"/>
    <property type="molecule type" value="Genomic_DNA"/>
</dbReference>